<protein>
    <submittedName>
        <fullName evidence="1">Uncharacterized protein</fullName>
    </submittedName>
</protein>
<reference evidence="1 2" key="1">
    <citation type="journal article" date="2024" name="Ann. Entomol. Soc. Am.">
        <title>Genomic analyses of the southern and eastern yellowjacket wasps (Hymenoptera: Vespidae) reveal evolutionary signatures of social life.</title>
        <authorList>
            <person name="Catto M.A."/>
            <person name="Caine P.B."/>
            <person name="Orr S.E."/>
            <person name="Hunt B.G."/>
            <person name="Goodisman M.A.D."/>
        </authorList>
    </citation>
    <scope>NUCLEOTIDE SEQUENCE [LARGE SCALE GENOMIC DNA]</scope>
    <source>
        <strain evidence="1">233</strain>
        <tissue evidence="1">Head and thorax</tissue>
    </source>
</reference>
<dbReference type="EMBL" id="JAUDFV010000167">
    <property type="protein sequence ID" value="KAL2712055.1"/>
    <property type="molecule type" value="Genomic_DNA"/>
</dbReference>
<gene>
    <name evidence="1" type="ORF">V1478_018290</name>
</gene>
<evidence type="ECO:0000313" key="1">
    <source>
        <dbReference type="EMBL" id="KAL2712055.1"/>
    </source>
</evidence>
<proteinExistence type="predicted"/>
<dbReference type="Proteomes" id="UP001607302">
    <property type="component" value="Unassembled WGS sequence"/>
</dbReference>
<keyword evidence="2" id="KW-1185">Reference proteome</keyword>
<evidence type="ECO:0000313" key="2">
    <source>
        <dbReference type="Proteomes" id="UP001607302"/>
    </source>
</evidence>
<accession>A0ABD1ZX54</accession>
<name>A0ABD1ZX54_VESSQ</name>
<organism evidence="1 2">
    <name type="scientific">Vespula squamosa</name>
    <name type="common">Southern yellow jacket</name>
    <name type="synonym">Wasp</name>
    <dbReference type="NCBI Taxonomy" id="30214"/>
    <lineage>
        <taxon>Eukaryota</taxon>
        <taxon>Metazoa</taxon>
        <taxon>Ecdysozoa</taxon>
        <taxon>Arthropoda</taxon>
        <taxon>Hexapoda</taxon>
        <taxon>Insecta</taxon>
        <taxon>Pterygota</taxon>
        <taxon>Neoptera</taxon>
        <taxon>Endopterygota</taxon>
        <taxon>Hymenoptera</taxon>
        <taxon>Apocrita</taxon>
        <taxon>Aculeata</taxon>
        <taxon>Vespoidea</taxon>
        <taxon>Vespidae</taxon>
        <taxon>Vespinae</taxon>
        <taxon>Vespula</taxon>
    </lineage>
</organism>
<dbReference type="AlphaFoldDB" id="A0ABD1ZX54"/>
<comment type="caution">
    <text evidence="1">The sequence shown here is derived from an EMBL/GenBank/DDBJ whole genome shotgun (WGS) entry which is preliminary data.</text>
</comment>
<sequence>MKINVADNAPNKLITGDISGTNMAIINDAINQTDVMKLLILTFSSTNVPSRERIASRPQYKTIGYVVKFFMAIETMARVTIVLLSEYP</sequence>